<evidence type="ECO:0000313" key="2">
    <source>
        <dbReference type="Proteomes" id="UP001500653"/>
    </source>
</evidence>
<comment type="caution">
    <text evidence="1">The sequence shown here is derived from an EMBL/GenBank/DDBJ whole genome shotgun (WGS) entry which is preliminary data.</text>
</comment>
<keyword evidence="2" id="KW-1185">Reference proteome</keyword>
<accession>A0ABN1WKH1</accession>
<gene>
    <name evidence="1" type="ORF">GCM10009676_43900</name>
</gene>
<sequence length="83" mass="8907">MGLGGPDLSSFPVGRQLLGVTWREEEAVGDPSGDRILGLHVVGRIAGQIEEAPDRVGDRRESRVLDDVLDRLTVDDDAAAVLE</sequence>
<dbReference type="EMBL" id="BAAALN010000019">
    <property type="protein sequence ID" value="GAA1252245.1"/>
    <property type="molecule type" value="Genomic_DNA"/>
</dbReference>
<protein>
    <submittedName>
        <fullName evidence="1">Uncharacterized protein</fullName>
    </submittedName>
</protein>
<proteinExistence type="predicted"/>
<evidence type="ECO:0000313" key="1">
    <source>
        <dbReference type="EMBL" id="GAA1252245.1"/>
    </source>
</evidence>
<name>A0ABN1WKH1_9PSEU</name>
<dbReference type="Proteomes" id="UP001500653">
    <property type="component" value="Unassembled WGS sequence"/>
</dbReference>
<organism evidence="1 2">
    <name type="scientific">Prauserella halophila</name>
    <dbReference type="NCBI Taxonomy" id="185641"/>
    <lineage>
        <taxon>Bacteria</taxon>
        <taxon>Bacillati</taxon>
        <taxon>Actinomycetota</taxon>
        <taxon>Actinomycetes</taxon>
        <taxon>Pseudonocardiales</taxon>
        <taxon>Pseudonocardiaceae</taxon>
        <taxon>Prauserella</taxon>
    </lineage>
</organism>
<reference evidence="1 2" key="1">
    <citation type="journal article" date="2019" name="Int. J. Syst. Evol. Microbiol.">
        <title>The Global Catalogue of Microorganisms (GCM) 10K type strain sequencing project: providing services to taxonomists for standard genome sequencing and annotation.</title>
        <authorList>
            <consortium name="The Broad Institute Genomics Platform"/>
            <consortium name="The Broad Institute Genome Sequencing Center for Infectious Disease"/>
            <person name="Wu L."/>
            <person name="Ma J."/>
        </authorList>
    </citation>
    <scope>NUCLEOTIDE SEQUENCE [LARGE SCALE GENOMIC DNA]</scope>
    <source>
        <strain evidence="1 2">JCM 13023</strain>
    </source>
</reference>